<dbReference type="SUPFAM" id="SSF49785">
    <property type="entry name" value="Galactose-binding domain-like"/>
    <property type="match status" value="1"/>
</dbReference>
<dbReference type="PANTHER" id="PTHR22901:SF0">
    <property type="entry name" value="SIALATE O-ACETYLESTERASE"/>
    <property type="match status" value="1"/>
</dbReference>
<organism evidence="3 4">
    <name type="scientific">Belliella kenyensis</name>
    <dbReference type="NCBI Taxonomy" id="1472724"/>
    <lineage>
        <taxon>Bacteria</taxon>
        <taxon>Pseudomonadati</taxon>
        <taxon>Bacteroidota</taxon>
        <taxon>Cytophagia</taxon>
        <taxon>Cytophagales</taxon>
        <taxon>Cyclobacteriaceae</taxon>
        <taxon>Belliella</taxon>
    </lineage>
</organism>
<evidence type="ECO:0000259" key="2">
    <source>
        <dbReference type="Pfam" id="PF03629"/>
    </source>
</evidence>
<comment type="caution">
    <text evidence="3">The sequence shown here is derived from an EMBL/GenBank/DDBJ whole genome shotgun (WGS) entry which is preliminary data.</text>
</comment>
<proteinExistence type="predicted"/>
<sequence>MVIQRNADVNIWGWADAKAVVKVSFDQVDFEAKADQDGRWHLVLPTKNAGGPFEMIISSNGDEKVIQDIWIGEVWVCSGQSNMETTMERIEPMFPEEFIAPDNNLIRYFDVPDDYSFIGIKEDLKGGKWVSVTPESIKSIAAVSYFFAKNISNKYGLAVGMINASVGGSPIEAWLSEDALREFPKDHEEALHFQKPGIIEEIETNDRDKMNEWRTALNQNDLGLQDGQIPWYDEHFQPKNWLSMDEVGLWPTENGRPVNGVYWFRKEFNIDDDFIGQRARLLLGTLIDSDQAYVNGVLVGSTSYQYPPRRYDVPKEVLKFGKNTLVVRIVNESGRGGFVKDKPYRLEIGDTIIDLSTDWLYQVGATSRPAPRQTAVRFKPMGLYNAMIAPLQSMTIQGVLWYQGESNVGQATKYEKQLNALLHSWRSSWSDQDLPFILVQLPNFMETSELPQESAWAEMRNVQRKALKYSNVGLAITIDVGEANDIHPLDKKTVGDRLALQAYKIAYNESNGPFSGPLLKNVEKTKRSIILEFTEVGRGLQTLDNQKVAGFSISIDGENYDWVTNAKLVGNSKVIIPLNKGQIPESIRYAWANNPHTANLINAIGIPASPFQHDFR</sequence>
<reference evidence="4" key="1">
    <citation type="journal article" date="2019" name="Int. J. Syst. Evol. Microbiol.">
        <title>The Global Catalogue of Microorganisms (GCM) 10K type strain sequencing project: providing services to taxonomists for standard genome sequencing and annotation.</title>
        <authorList>
            <consortium name="The Broad Institute Genomics Platform"/>
            <consortium name="The Broad Institute Genome Sequencing Center for Infectious Disease"/>
            <person name="Wu L."/>
            <person name="Ma J."/>
        </authorList>
    </citation>
    <scope>NUCLEOTIDE SEQUENCE [LARGE SCALE GENOMIC DNA]</scope>
    <source>
        <strain evidence="4">CECT 8551</strain>
    </source>
</reference>
<keyword evidence="4" id="KW-1185">Reference proteome</keyword>
<dbReference type="Gene3D" id="2.60.120.260">
    <property type="entry name" value="Galactose-binding domain-like"/>
    <property type="match status" value="1"/>
</dbReference>
<evidence type="ECO:0000256" key="1">
    <source>
        <dbReference type="ARBA" id="ARBA00022801"/>
    </source>
</evidence>
<dbReference type="Proteomes" id="UP001595766">
    <property type="component" value="Unassembled WGS sequence"/>
</dbReference>
<name>A0ABV8EQZ3_9BACT</name>
<evidence type="ECO:0000313" key="3">
    <source>
        <dbReference type="EMBL" id="MFC3977780.1"/>
    </source>
</evidence>
<dbReference type="SUPFAM" id="SSF52266">
    <property type="entry name" value="SGNH hydrolase"/>
    <property type="match status" value="1"/>
</dbReference>
<dbReference type="InterPro" id="IPR036514">
    <property type="entry name" value="SGNH_hydro_sf"/>
</dbReference>
<dbReference type="PANTHER" id="PTHR22901">
    <property type="entry name" value="SIALATE O-ACETYLESTERASE"/>
    <property type="match status" value="1"/>
</dbReference>
<dbReference type="InterPro" id="IPR008979">
    <property type="entry name" value="Galactose-bd-like_sf"/>
</dbReference>
<accession>A0ABV8EQZ3</accession>
<feature type="domain" description="Sialate O-acetylesterase" evidence="2">
    <location>
        <begin position="382"/>
        <end position="499"/>
    </location>
</feature>
<dbReference type="Pfam" id="PF03629">
    <property type="entry name" value="SASA"/>
    <property type="match status" value="1"/>
</dbReference>
<dbReference type="InterPro" id="IPR039329">
    <property type="entry name" value="SIAE"/>
</dbReference>
<dbReference type="Gene3D" id="3.40.50.1110">
    <property type="entry name" value="SGNH hydrolase"/>
    <property type="match status" value="1"/>
</dbReference>
<keyword evidence="1" id="KW-0378">Hydrolase</keyword>
<protein>
    <submittedName>
        <fullName evidence="3">Sialate O-acetylesterase</fullName>
    </submittedName>
</protein>
<dbReference type="EMBL" id="JBHSAV010000059">
    <property type="protein sequence ID" value="MFC3977780.1"/>
    <property type="molecule type" value="Genomic_DNA"/>
</dbReference>
<gene>
    <name evidence="3" type="ORF">ACFOUP_15435</name>
</gene>
<dbReference type="InterPro" id="IPR005181">
    <property type="entry name" value="SASA"/>
</dbReference>
<evidence type="ECO:0000313" key="4">
    <source>
        <dbReference type="Proteomes" id="UP001595766"/>
    </source>
</evidence>